<comment type="caution">
    <text evidence="2">The sequence shown here is derived from an EMBL/GenBank/DDBJ whole genome shotgun (WGS) entry which is preliminary data.</text>
</comment>
<sequence length="134" mass="14376">MSESVTEASGCSSYCCSAGPCTGRCCGAGASPTVRNTNRSTAKLVMKLVAVTVDEQSVSPAELTEEAELRARSMKILLADESRQRNSRCIGWKTTRDCGPHGPWELKEDLPRARRVPNGDSRHCELGGVGSFEA</sequence>
<keyword evidence="3" id="KW-1185">Reference proteome</keyword>
<dbReference type="Proteomes" id="UP000694044">
    <property type="component" value="Unassembled WGS sequence"/>
</dbReference>
<evidence type="ECO:0000313" key="2">
    <source>
        <dbReference type="EMBL" id="KAG7378001.1"/>
    </source>
</evidence>
<organism evidence="2 3">
    <name type="scientific">Phytophthora pseudosyringae</name>
    <dbReference type="NCBI Taxonomy" id="221518"/>
    <lineage>
        <taxon>Eukaryota</taxon>
        <taxon>Sar</taxon>
        <taxon>Stramenopiles</taxon>
        <taxon>Oomycota</taxon>
        <taxon>Peronosporomycetes</taxon>
        <taxon>Peronosporales</taxon>
        <taxon>Peronosporaceae</taxon>
        <taxon>Phytophthora</taxon>
    </lineage>
</organism>
<protein>
    <submittedName>
        <fullName evidence="2">Uncharacterized protein</fullName>
    </submittedName>
</protein>
<evidence type="ECO:0000313" key="3">
    <source>
        <dbReference type="Proteomes" id="UP000694044"/>
    </source>
</evidence>
<gene>
    <name evidence="2" type="ORF">PHYPSEUDO_010711</name>
</gene>
<name>A0A8T1VAB7_9STRA</name>
<dbReference type="EMBL" id="JAGDFM010000462">
    <property type="protein sequence ID" value="KAG7378001.1"/>
    <property type="molecule type" value="Genomic_DNA"/>
</dbReference>
<reference evidence="2" key="1">
    <citation type="submission" date="2021-02" db="EMBL/GenBank/DDBJ databases">
        <authorList>
            <person name="Palmer J.M."/>
        </authorList>
    </citation>
    <scope>NUCLEOTIDE SEQUENCE</scope>
    <source>
        <strain evidence="2">SCRP734</strain>
    </source>
</reference>
<accession>A0A8T1VAB7</accession>
<feature type="compositionally biased region" description="Basic and acidic residues" evidence="1">
    <location>
        <begin position="99"/>
        <end position="112"/>
    </location>
</feature>
<feature type="region of interest" description="Disordered" evidence="1">
    <location>
        <begin position="99"/>
        <end position="134"/>
    </location>
</feature>
<proteinExistence type="predicted"/>
<evidence type="ECO:0000256" key="1">
    <source>
        <dbReference type="SAM" id="MobiDB-lite"/>
    </source>
</evidence>
<dbReference type="AlphaFoldDB" id="A0A8T1VAB7"/>